<reference evidence="1 2" key="1">
    <citation type="journal article" date="2016" name="Front. Microbiol.">
        <title>Comparative Genomics Analysis of Streptomyces Species Reveals Their Adaptation to the Marine Environment and Their Diversity at the Genomic Level.</title>
        <authorList>
            <person name="Tian X."/>
            <person name="Zhang Z."/>
            <person name="Yang T."/>
            <person name="Chen M."/>
            <person name="Li J."/>
            <person name="Chen F."/>
            <person name="Yang J."/>
            <person name="Li W."/>
            <person name="Zhang B."/>
            <person name="Zhang Z."/>
            <person name="Wu J."/>
            <person name="Zhang C."/>
            <person name="Long L."/>
            <person name="Xiao J."/>
        </authorList>
    </citation>
    <scope>NUCLEOTIDE SEQUENCE [LARGE SCALE GENOMIC DNA]</scope>
    <source>
        <strain evidence="1 2">SCSIO 10429</strain>
    </source>
</reference>
<evidence type="ECO:0000313" key="2">
    <source>
        <dbReference type="Proteomes" id="UP000176005"/>
    </source>
</evidence>
<name>A0A1E7L5Q1_9ACTN</name>
<comment type="caution">
    <text evidence="1">The sequence shown here is derived from an EMBL/GenBank/DDBJ whole genome shotgun (WGS) entry which is preliminary data.</text>
</comment>
<gene>
    <name evidence="1" type="ORF">AN218_12545</name>
</gene>
<dbReference type="InterPro" id="IPR036388">
    <property type="entry name" value="WH-like_DNA-bd_sf"/>
</dbReference>
<keyword evidence="2" id="KW-1185">Reference proteome</keyword>
<organism evidence="1 2">
    <name type="scientific">Streptomyces nanshensis</name>
    <dbReference type="NCBI Taxonomy" id="518642"/>
    <lineage>
        <taxon>Bacteria</taxon>
        <taxon>Bacillati</taxon>
        <taxon>Actinomycetota</taxon>
        <taxon>Actinomycetes</taxon>
        <taxon>Kitasatosporales</taxon>
        <taxon>Streptomycetaceae</taxon>
        <taxon>Streptomyces</taxon>
    </lineage>
</organism>
<protein>
    <submittedName>
        <fullName evidence="1">Uncharacterized protein</fullName>
    </submittedName>
</protein>
<sequence length="300" mass="33681">MAATFTPDEVTERFRRLPGRVTTKQIADATGRGVQAVQYWIDNLDVPEVVETQGRTNLRDRDAVLEWYLDQKMARHSKRGPQGATDVARALRPTRLRLSMSELADELGLANPRALYFKIKAADPQDPPPPEDANGRREWAAMRSWLLRREDPLPPRDPDGTRKVTAVRQWILANAFEETEAAQLEDEHGLTVRQRDALERARVALAAGAEVSLAWLAKKIGVKPAGVQDLFDATASPAPPQRMGPKALAETFDVPVDRLKGYIRRFTPETSQDPFPATDEEGRDVDEVHAWLTRFWSGKS</sequence>
<dbReference type="Gene3D" id="1.10.10.10">
    <property type="entry name" value="Winged helix-like DNA-binding domain superfamily/Winged helix DNA-binding domain"/>
    <property type="match status" value="1"/>
</dbReference>
<proteinExistence type="predicted"/>
<accession>A0A1E7L5Q1</accession>
<dbReference type="RefSeq" id="WP_070016935.1">
    <property type="nucleotide sequence ID" value="NZ_LJGW01000218.1"/>
</dbReference>
<dbReference type="AlphaFoldDB" id="A0A1E7L5Q1"/>
<dbReference type="Proteomes" id="UP000176005">
    <property type="component" value="Unassembled WGS sequence"/>
</dbReference>
<dbReference type="PATRIC" id="fig|518642.10.peg.2887"/>
<dbReference type="EMBL" id="LJGW01000218">
    <property type="protein sequence ID" value="OEV11526.1"/>
    <property type="molecule type" value="Genomic_DNA"/>
</dbReference>
<evidence type="ECO:0000313" key="1">
    <source>
        <dbReference type="EMBL" id="OEV11526.1"/>
    </source>
</evidence>